<gene>
    <name evidence="5" type="ORF">PFY00_16000</name>
</gene>
<evidence type="ECO:0000259" key="2">
    <source>
        <dbReference type="Pfam" id="PF17936"/>
    </source>
</evidence>
<comment type="caution">
    <text evidence="5">The sequence shown here is derived from an EMBL/GenBank/DDBJ whole genome shotgun (WGS) entry which is preliminary data.</text>
</comment>
<dbReference type="InterPro" id="IPR022038">
    <property type="entry name" value="Ig-like_bact"/>
</dbReference>
<dbReference type="RefSeq" id="WP_271433598.1">
    <property type="nucleotide sequence ID" value="NZ_JAQIOY010000008.1"/>
</dbReference>
<feature type="domain" description="Ig-like" evidence="1">
    <location>
        <begin position="735"/>
        <end position="773"/>
    </location>
</feature>
<dbReference type="Pfam" id="PF12245">
    <property type="entry name" value="Big_3_2"/>
    <property type="match status" value="1"/>
</dbReference>
<dbReference type="Pfam" id="PF17936">
    <property type="entry name" value="Big_6"/>
    <property type="match status" value="2"/>
</dbReference>
<dbReference type="Pfam" id="PF22783">
    <property type="entry name" value="BapA_N"/>
    <property type="match status" value="1"/>
</dbReference>
<accession>A0ABT4XW95</accession>
<feature type="domain" description="Biofilm-associated protein BapA-like prefix-like" evidence="4">
    <location>
        <begin position="37"/>
        <end position="93"/>
    </location>
</feature>
<proteinExistence type="predicted"/>
<name>A0ABT4XW95_9RHOB</name>
<reference evidence="5 6" key="1">
    <citation type="submission" date="2023-01" db="EMBL/GenBank/DDBJ databases">
        <title>Thalassococcus onchidii sp. nov., isolated from a marine invertebrate from the South China Sea.</title>
        <authorList>
            <person name="Xu S."/>
            <person name="Liu Z."/>
            <person name="Xu Y."/>
        </authorList>
    </citation>
    <scope>NUCLEOTIDE SEQUENCE [LARGE SCALE GENOMIC DNA]</scope>
    <source>
        <strain evidence="5 6">KCTC 32084</strain>
    </source>
</reference>
<evidence type="ECO:0000259" key="1">
    <source>
        <dbReference type="Pfam" id="PF12245"/>
    </source>
</evidence>
<feature type="domain" description="Bacterial Ig-like" evidence="3">
    <location>
        <begin position="977"/>
        <end position="1070"/>
    </location>
</feature>
<sequence length="1266" mass="127605">MNAIDFVVRTRTGTVKRGSVGGENQDFLIDAGSGNDISLNINQSDLRSYDRAGSDLLITLADGRVIVLEGYFDAGPDGENRLFLSSDGILNEVSFVETDGGSLFAQYGPTETWGKWSPSDELIFLDEPRVVADAYIAGADEDVSMLGAGIGLLGAGGASMAGLAGAAGLAGLAALGGNGSGSGGGGGGGGNNWVAPTVDDPDAELEIGGGDDPSITVTGTANPGSQVDVIIGDTTVTGTAGDDRIWDVVFEGDDFPEDGVYEDVTVIVTDPDGTVTELDGPTFEIDTTPPIIETSEGTVSVGDMFNAVSHEGGVTVSGMGEAGATLTITVGEHSETITVAEGGGWSFTFDETVLPEGEYTVDVTLTSTDSFGNTTTVTDTISIDTVTEVSLTNAPLTGDNLVSDGEYNAGVTLSGTAEAGATVVVEIDGASQTAVAGADGAWSVVFGSGDLAAGTYETTATITSTDIAGNSAVTTHTFNVDTEASLTVETGNVTGDGVVNNTERSDGVQLSGQGEAGAAVAVTVAGTVINTVVGADGIWTITIPTALIPEGETSLAVSATSTDAAGNTATASGSIQIDTETSVSVVTATVEQDGVVNFDEHSDGVTLTGTAQAGAVVEVTLGTVTHTVTAGANGAWSADFSAAEIPTGEQTLDVTAIATDAAGNMATANGSLDVDTLVRDLDITSTPGGADQVVNRAEADQGLTLTGQVEPGSSVVVSLAGASVNAVVAADGSWTAVFSAAQLPSGEDTFTMTATATDAAGNVDQVSQDVRFDTDAGILTISPAPVEGDDIVNYDEASDGVVLTGTSNPGQMVVVTMNGVSHTVQTGANGIWQAPFSAAEVEQGTYLAEITATITDSAGNVLTRTDSVQVDTEVVGFGVSADPVTADNVINNVERGAGVTLTGTTEPGGTVEVIVGGMSRTADVDSNGNWSIVLDSGELPDGETTVDVQIVTVDAVGNEAETTTQLEVDTVVRVLSLDNADGLAGGDNVINAEEAQAGMTLTGQVESGSSVNITFGGMVHAATVAADGSWTVDIPPEAMPTGDGEATIVMEATDAAGNVRVETQTVEYDTEAPGALDWVGYGRDGTGVDELRIETTADPVTISQLVEGATANVVDVDIESQFTIPNGGPTYYNFSEAVSDGTQLVVTSTDAAGNTSGALLVTDDPSSNTVAMSDGIANALSEFQIETIDLHFAEDSELTITEDQITALSSTTDVLVIEGGSDDTVTITGAERAGTATQDGNTYNAFTLGDATVLIDEDVWVNTGVV</sequence>
<organism evidence="5 6">
    <name type="scientific">Thalassococcus lentus</name>
    <dbReference type="NCBI Taxonomy" id="1210524"/>
    <lineage>
        <taxon>Bacteria</taxon>
        <taxon>Pseudomonadati</taxon>
        <taxon>Pseudomonadota</taxon>
        <taxon>Alphaproteobacteria</taxon>
        <taxon>Rhodobacterales</taxon>
        <taxon>Roseobacteraceae</taxon>
        <taxon>Thalassococcus</taxon>
    </lineage>
</organism>
<dbReference type="InterPro" id="IPR041498">
    <property type="entry name" value="Big_6"/>
</dbReference>
<dbReference type="InterPro" id="IPR013783">
    <property type="entry name" value="Ig-like_fold"/>
</dbReference>
<evidence type="ECO:0000259" key="4">
    <source>
        <dbReference type="Pfam" id="PF22783"/>
    </source>
</evidence>
<dbReference type="Gene3D" id="2.60.40.10">
    <property type="entry name" value="Immunoglobulins"/>
    <property type="match status" value="9"/>
</dbReference>
<dbReference type="Pfam" id="PF19077">
    <property type="entry name" value="Big_13"/>
    <property type="match status" value="2"/>
</dbReference>
<protein>
    <submittedName>
        <fullName evidence="5">Ig-like domain-containing protein</fullName>
    </submittedName>
</protein>
<dbReference type="Proteomes" id="UP001210720">
    <property type="component" value="Unassembled WGS sequence"/>
</dbReference>
<dbReference type="EMBL" id="JAQIOY010000008">
    <property type="protein sequence ID" value="MDA7426240.1"/>
    <property type="molecule type" value="Genomic_DNA"/>
</dbReference>
<dbReference type="InterPro" id="IPR048051">
    <property type="entry name" value="BapA-like_prefix-like"/>
</dbReference>
<evidence type="ECO:0000313" key="5">
    <source>
        <dbReference type="EMBL" id="MDA7426240.1"/>
    </source>
</evidence>
<dbReference type="NCBIfam" id="NF033510">
    <property type="entry name" value="Ca_tandemer"/>
    <property type="match status" value="8"/>
</dbReference>
<feature type="domain" description="Bacterial Ig-like" evidence="3">
    <location>
        <begin position="412"/>
        <end position="482"/>
    </location>
</feature>
<dbReference type="InterPro" id="IPR044016">
    <property type="entry name" value="Big_13"/>
</dbReference>
<evidence type="ECO:0000313" key="6">
    <source>
        <dbReference type="Proteomes" id="UP001210720"/>
    </source>
</evidence>
<feature type="domain" description="Bacterial Ig" evidence="2">
    <location>
        <begin position="500"/>
        <end position="571"/>
    </location>
</feature>
<feature type="domain" description="Bacterial Ig" evidence="2">
    <location>
        <begin position="602"/>
        <end position="668"/>
    </location>
</feature>
<evidence type="ECO:0000259" key="3">
    <source>
        <dbReference type="Pfam" id="PF19077"/>
    </source>
</evidence>
<keyword evidence="6" id="KW-1185">Reference proteome</keyword>